<reference evidence="1 2" key="1">
    <citation type="submission" date="2023-08" db="EMBL/GenBank/DDBJ databases">
        <title>Pathogen: clinical or host-associated sample.</title>
        <authorList>
            <person name="Hergert J."/>
            <person name="Casey R."/>
            <person name="Wagner J."/>
            <person name="Young E.L."/>
            <person name="Oakeson K.F."/>
        </authorList>
    </citation>
    <scope>NUCLEOTIDE SEQUENCE [LARGE SCALE GENOMIC DNA]</scope>
    <source>
        <strain evidence="1 2">1760953</strain>
    </source>
</reference>
<protein>
    <submittedName>
        <fullName evidence="1">DUF2793 domain-containing protein</fullName>
    </submittedName>
</protein>
<dbReference type="InterPro" id="IPR012334">
    <property type="entry name" value="Pectin_lyas_fold"/>
</dbReference>
<dbReference type="SUPFAM" id="SSF51126">
    <property type="entry name" value="Pectin lyase-like"/>
    <property type="match status" value="1"/>
</dbReference>
<dbReference type="InterPro" id="IPR021251">
    <property type="entry name" value="DUF2793"/>
</dbReference>
<accession>A0AA50CMC2</accession>
<dbReference type="InterPro" id="IPR011050">
    <property type="entry name" value="Pectin_lyase_fold/virulence"/>
</dbReference>
<dbReference type="RefSeq" id="WP_306037119.1">
    <property type="nucleotide sequence ID" value="NZ_CP132302.1"/>
</dbReference>
<gene>
    <name evidence="1" type="ORF">Q9313_14720</name>
</gene>
<dbReference type="AlphaFoldDB" id="A0AA50CMC2"/>
<dbReference type="EMBL" id="CP132302">
    <property type="protein sequence ID" value="WLR96941.1"/>
    <property type="molecule type" value="Genomic_DNA"/>
</dbReference>
<dbReference type="Gene3D" id="2.160.20.10">
    <property type="entry name" value="Single-stranded right-handed beta-helix, Pectin lyase-like"/>
    <property type="match status" value="1"/>
</dbReference>
<organism evidence="1 2">
    <name type="scientific">Shinella sumterensis</name>
    <dbReference type="NCBI Taxonomy" id="1967501"/>
    <lineage>
        <taxon>Bacteria</taxon>
        <taxon>Pseudomonadati</taxon>
        <taxon>Pseudomonadota</taxon>
        <taxon>Alphaproteobacteria</taxon>
        <taxon>Hyphomicrobiales</taxon>
        <taxon>Rhizobiaceae</taxon>
        <taxon>Shinella</taxon>
    </lineage>
</organism>
<proteinExistence type="predicted"/>
<keyword evidence="2" id="KW-1185">Reference proteome</keyword>
<evidence type="ECO:0000313" key="2">
    <source>
        <dbReference type="Proteomes" id="UP001234585"/>
    </source>
</evidence>
<dbReference type="Proteomes" id="UP001234585">
    <property type="component" value="Chromosome"/>
</dbReference>
<name>A0AA50CMC2_9HYPH</name>
<sequence length="466" mass="47950">MDKTQNLNLPYILPSQAQKHVTHNEAIRALDAMLHLAVLSRAVTTPPENPTGGDRYIVPAGATGVWSGKETSVAAWQDGAWAFYAPREGWLAHVLDENRMLVFKAGGWTAAAFAVAIPDQVGINTSADATNRLAVAAPASLFTNTGAGHQLKINKAAVGDTASLLYQTAWSGRAEMGLAGNDAFSIKVSADGATFRQAIVIDPATGRPAFPSGAQGLREQLTADRTYHVAPAGSDGNDGLSTSAPFATLQKAIDTALALDCARHDVTIQLADGTHAGASVSRPLLGNGRLTIRGNETTPASVVLTGGLSFANGVHAKVSGLRITITTDLIHALSVGNGVTLRIGRMEFGAVGANADHIFCDNPCKILLEDNYTITGGARRHMNIGGGGSLSGTGRTFTLTGTPAFTQFAATSHCGTIALSSATVVGSATGSRYIADTNGVINTFGKATTFLPGSTAGTNPAGGIYA</sequence>
<dbReference type="Pfam" id="PF10983">
    <property type="entry name" value="DUF2793"/>
    <property type="match status" value="1"/>
</dbReference>
<evidence type="ECO:0000313" key="1">
    <source>
        <dbReference type="EMBL" id="WLR96941.1"/>
    </source>
</evidence>